<dbReference type="SUPFAM" id="SSF46938">
    <property type="entry name" value="CRAL/TRIO N-terminal domain"/>
    <property type="match status" value="1"/>
</dbReference>
<evidence type="ECO:0000313" key="5">
    <source>
        <dbReference type="EMBL" id="KAG9445664.1"/>
    </source>
</evidence>
<keyword evidence="3" id="KW-0472">Membrane</keyword>
<dbReference type="Pfam" id="PF03765">
    <property type="entry name" value="CRAL_TRIO_N"/>
    <property type="match status" value="1"/>
</dbReference>
<organism evidence="5 6">
    <name type="scientific">Aristolochia fimbriata</name>
    <name type="common">White veined hardy Dutchman's pipe vine</name>
    <dbReference type="NCBI Taxonomy" id="158543"/>
    <lineage>
        <taxon>Eukaryota</taxon>
        <taxon>Viridiplantae</taxon>
        <taxon>Streptophyta</taxon>
        <taxon>Embryophyta</taxon>
        <taxon>Tracheophyta</taxon>
        <taxon>Spermatophyta</taxon>
        <taxon>Magnoliopsida</taxon>
        <taxon>Magnoliidae</taxon>
        <taxon>Piperales</taxon>
        <taxon>Aristolochiaceae</taxon>
        <taxon>Aristolochia</taxon>
    </lineage>
</organism>
<dbReference type="InterPro" id="IPR056794">
    <property type="entry name" value="PATL1-6_C_GOLD"/>
</dbReference>
<dbReference type="PROSITE" id="PS50191">
    <property type="entry name" value="CRAL_TRIO"/>
    <property type="match status" value="1"/>
</dbReference>
<dbReference type="Gene3D" id="1.10.8.20">
    <property type="entry name" value="N-terminal domain of phosphatidylinositol transfer protein sec14p"/>
    <property type="match status" value="1"/>
</dbReference>
<evidence type="ECO:0000256" key="3">
    <source>
        <dbReference type="ARBA" id="ARBA00023136"/>
    </source>
</evidence>
<dbReference type="InterPro" id="IPR011074">
    <property type="entry name" value="CRAL/TRIO_N_dom"/>
</dbReference>
<dbReference type="InterPro" id="IPR044834">
    <property type="entry name" value="PATL"/>
</dbReference>
<evidence type="ECO:0000313" key="6">
    <source>
        <dbReference type="Proteomes" id="UP000825729"/>
    </source>
</evidence>
<dbReference type="EMBL" id="JAINDJ010000005">
    <property type="protein sequence ID" value="KAG9445664.1"/>
    <property type="molecule type" value="Genomic_DNA"/>
</dbReference>
<dbReference type="InterPro" id="IPR001251">
    <property type="entry name" value="CRAL-TRIO_dom"/>
</dbReference>
<dbReference type="GO" id="GO:0016020">
    <property type="term" value="C:membrane"/>
    <property type="evidence" value="ECO:0007669"/>
    <property type="project" value="UniProtKB-SubCell"/>
</dbReference>
<dbReference type="SMART" id="SM00516">
    <property type="entry name" value="SEC14"/>
    <property type="match status" value="1"/>
</dbReference>
<dbReference type="Pfam" id="PF25099">
    <property type="entry name" value="GOLD_PATL1_C"/>
    <property type="match status" value="1"/>
</dbReference>
<dbReference type="PANTHER" id="PTHR45932:SF2">
    <property type="entry name" value="PATELLIN-4"/>
    <property type="match status" value="1"/>
</dbReference>
<dbReference type="Gene3D" id="2.60.120.680">
    <property type="entry name" value="GOLD domain"/>
    <property type="match status" value="1"/>
</dbReference>
<comment type="subcellular location">
    <subcellularLocation>
        <location evidence="1">Membrane</location>
    </subcellularLocation>
</comment>
<feature type="domain" description="CRAL-TRIO" evidence="4">
    <location>
        <begin position="116"/>
        <end position="294"/>
    </location>
</feature>
<dbReference type="SUPFAM" id="SSF52087">
    <property type="entry name" value="CRAL/TRIO domain"/>
    <property type="match status" value="1"/>
</dbReference>
<dbReference type="Proteomes" id="UP000825729">
    <property type="component" value="Unassembled WGS sequence"/>
</dbReference>
<dbReference type="CDD" id="cd00170">
    <property type="entry name" value="SEC14"/>
    <property type="match status" value="1"/>
</dbReference>
<dbReference type="PANTHER" id="PTHR45932">
    <property type="entry name" value="PATELLIN-1"/>
    <property type="match status" value="1"/>
</dbReference>
<accession>A0AAV7EAL5</accession>
<dbReference type="Gene3D" id="3.40.525.10">
    <property type="entry name" value="CRAL-TRIO lipid binding domain"/>
    <property type="match status" value="1"/>
</dbReference>
<sequence length="410" mass="47195">MVAVNDTFAVEEDNCTGYYDDSGAEENITEPKELTPSEKKALSDLRTLLEEAILSNTLVDTSLWGVPLLPSKGHEETDTVLVKFLRATEFSASEALDMLSKTLKWRREFRVEEILEEDLGEEFDSMSYINSTDKEGRPICYNMFGMYFKDKGRDQMHKAFGTVEKRDAFLRWRIQCMEKGIRQLSFKKGGPASIIQIIDLNNSTAHAMKELRHATRKAVLLLQENYPDVILRNIFINVPFRYYIHRAMFSCFWSQSTKTKCIFVRPRKVTETLLKYVAPENIPTQYGGLKRENDDEFSEYETVTEMTIKGGGTHTIEIPIPEAGVTAVWDMAVVGLEAVYKEEFIPDDDCSYKVLIQKEKKMEESVRNSFYINEPGKVVLTVDNRSFKKKKVLYRSKTKPTVPLYTFLKS</sequence>
<keyword evidence="6" id="KW-1185">Reference proteome</keyword>
<keyword evidence="2" id="KW-0813">Transport</keyword>
<evidence type="ECO:0000256" key="2">
    <source>
        <dbReference type="ARBA" id="ARBA00022448"/>
    </source>
</evidence>
<dbReference type="InterPro" id="IPR036865">
    <property type="entry name" value="CRAL-TRIO_dom_sf"/>
</dbReference>
<dbReference type="GO" id="GO:0008289">
    <property type="term" value="F:lipid binding"/>
    <property type="evidence" value="ECO:0007669"/>
    <property type="project" value="InterPro"/>
</dbReference>
<protein>
    <recommendedName>
        <fullName evidence="4">CRAL-TRIO domain-containing protein</fullName>
    </recommendedName>
</protein>
<reference evidence="5 6" key="1">
    <citation type="submission" date="2021-07" db="EMBL/GenBank/DDBJ databases">
        <title>The Aristolochia fimbriata genome: insights into angiosperm evolution, floral development and chemical biosynthesis.</title>
        <authorList>
            <person name="Jiao Y."/>
        </authorList>
    </citation>
    <scope>NUCLEOTIDE SEQUENCE [LARGE SCALE GENOMIC DNA]</scope>
    <source>
        <strain evidence="5">IBCAS-2021</strain>
        <tissue evidence="5">Leaf</tissue>
    </source>
</reference>
<dbReference type="SMART" id="SM01100">
    <property type="entry name" value="CRAL_TRIO_N"/>
    <property type="match status" value="1"/>
</dbReference>
<name>A0AAV7EAL5_ARIFI</name>
<evidence type="ECO:0000259" key="4">
    <source>
        <dbReference type="PROSITE" id="PS50191"/>
    </source>
</evidence>
<dbReference type="AlphaFoldDB" id="A0AAV7EAL5"/>
<proteinExistence type="predicted"/>
<evidence type="ECO:0000256" key="1">
    <source>
        <dbReference type="ARBA" id="ARBA00004370"/>
    </source>
</evidence>
<dbReference type="Pfam" id="PF00650">
    <property type="entry name" value="CRAL_TRIO"/>
    <property type="match status" value="1"/>
</dbReference>
<gene>
    <name evidence="5" type="ORF">H6P81_011792</name>
</gene>
<comment type="caution">
    <text evidence="5">The sequence shown here is derived from an EMBL/GenBank/DDBJ whole genome shotgun (WGS) entry which is preliminary data.</text>
</comment>
<dbReference type="InterPro" id="IPR036273">
    <property type="entry name" value="CRAL/TRIO_N_dom_sf"/>
</dbReference>